<dbReference type="CDD" id="cd00564">
    <property type="entry name" value="TMP_TenI"/>
    <property type="match status" value="1"/>
</dbReference>
<dbReference type="InterPro" id="IPR015797">
    <property type="entry name" value="NUDIX_hydrolase-like_dom_sf"/>
</dbReference>
<evidence type="ECO:0000256" key="10">
    <source>
        <dbReference type="ARBA" id="ARBA00035861"/>
    </source>
</evidence>
<name>A0A1E7REA6_9GAMM</name>
<keyword evidence="19" id="KW-1185">Reference proteome</keyword>
<dbReference type="InterPro" id="IPR022998">
    <property type="entry name" value="ThiamineP_synth_TenI"/>
</dbReference>
<keyword evidence="9" id="KW-0234">DNA repair</keyword>
<evidence type="ECO:0000259" key="17">
    <source>
        <dbReference type="PROSITE" id="PS51462"/>
    </source>
</evidence>
<dbReference type="GO" id="GO:0008413">
    <property type="term" value="F:8-oxo-7,8-dihydroguanosine triphosphate pyrophosphatase activity"/>
    <property type="evidence" value="ECO:0007669"/>
    <property type="project" value="TreeGrafter"/>
</dbReference>
<dbReference type="InterPro" id="IPR020476">
    <property type="entry name" value="Nudix_hydrolase"/>
</dbReference>
<dbReference type="Gene3D" id="3.20.20.70">
    <property type="entry name" value="Aldolase class I"/>
    <property type="match status" value="1"/>
</dbReference>
<feature type="domain" description="Nudix hydrolase" evidence="17">
    <location>
        <begin position="3"/>
        <end position="124"/>
    </location>
</feature>
<dbReference type="PROSITE" id="PS51462">
    <property type="entry name" value="NUDIX"/>
    <property type="match status" value="1"/>
</dbReference>
<dbReference type="RefSeq" id="WP_070068877.1">
    <property type="nucleotide sequence ID" value="NZ_MKKK01000005.1"/>
</dbReference>
<dbReference type="PROSITE" id="PS00893">
    <property type="entry name" value="NUDIX_BOX"/>
    <property type="match status" value="1"/>
</dbReference>
<comment type="catalytic activity">
    <reaction evidence="10">
        <text>8-oxo-dGTP + H2O = 8-oxo-dGMP + diphosphate + H(+)</text>
        <dbReference type="Rhea" id="RHEA:31575"/>
        <dbReference type="ChEBI" id="CHEBI:15377"/>
        <dbReference type="ChEBI" id="CHEBI:15378"/>
        <dbReference type="ChEBI" id="CHEBI:33019"/>
        <dbReference type="ChEBI" id="CHEBI:63224"/>
        <dbReference type="ChEBI" id="CHEBI:77896"/>
        <dbReference type="EC" id="3.6.1.55"/>
    </reaction>
</comment>
<keyword evidence="4" id="KW-0235">DNA replication</keyword>
<evidence type="ECO:0000256" key="15">
    <source>
        <dbReference type="ARBA" id="ARBA00041979"/>
    </source>
</evidence>
<keyword evidence="6" id="KW-0227">DNA damage</keyword>
<dbReference type="PRINTS" id="PR00502">
    <property type="entry name" value="NUDIXFAMILY"/>
</dbReference>
<dbReference type="AlphaFoldDB" id="A0A1E7REA6"/>
<evidence type="ECO:0000256" key="4">
    <source>
        <dbReference type="ARBA" id="ARBA00022705"/>
    </source>
</evidence>
<accession>A0A1E7REA6</accession>
<protein>
    <recommendedName>
        <fullName evidence="13">8-oxo-dGTP diphosphatase</fullName>
        <ecNumber evidence="12">3.6.1.55</ecNumber>
    </recommendedName>
    <alternativeName>
        <fullName evidence="16">7,8-dihydro-8-oxoguanine-triphosphatase</fullName>
    </alternativeName>
    <alternativeName>
        <fullName evidence="15">Mutator protein MutT</fullName>
    </alternativeName>
    <alternativeName>
        <fullName evidence="14">dGTP pyrophosphohydrolase</fullName>
    </alternativeName>
</protein>
<evidence type="ECO:0000256" key="11">
    <source>
        <dbReference type="ARBA" id="ARBA00036904"/>
    </source>
</evidence>
<keyword evidence="3" id="KW-0515">Mutator protein</keyword>
<keyword evidence="8" id="KW-0460">Magnesium</keyword>
<dbReference type="Pfam" id="PF02581">
    <property type="entry name" value="TMP-TENI"/>
    <property type="match status" value="1"/>
</dbReference>
<keyword evidence="7" id="KW-0378">Hydrolase</keyword>
<dbReference type="InterPro" id="IPR020084">
    <property type="entry name" value="NUDIX_hydrolase_CS"/>
</dbReference>
<evidence type="ECO:0000256" key="14">
    <source>
        <dbReference type="ARBA" id="ARBA00041592"/>
    </source>
</evidence>
<evidence type="ECO:0000256" key="6">
    <source>
        <dbReference type="ARBA" id="ARBA00022763"/>
    </source>
</evidence>
<dbReference type="PANTHER" id="PTHR47707">
    <property type="entry name" value="8-OXO-DGTP DIPHOSPHATASE"/>
    <property type="match status" value="1"/>
</dbReference>
<organism evidence="18 19">
    <name type="scientific">Acinetobacter qingfengensis</name>
    <dbReference type="NCBI Taxonomy" id="1262585"/>
    <lineage>
        <taxon>Bacteria</taxon>
        <taxon>Pseudomonadati</taxon>
        <taxon>Pseudomonadota</taxon>
        <taxon>Gammaproteobacteria</taxon>
        <taxon>Moraxellales</taxon>
        <taxon>Moraxellaceae</taxon>
        <taxon>Acinetobacter</taxon>
    </lineage>
</organism>
<comment type="catalytic activity">
    <reaction evidence="11">
        <text>8-oxo-GTP + H2O = 8-oxo-GMP + diphosphate + H(+)</text>
        <dbReference type="Rhea" id="RHEA:67616"/>
        <dbReference type="ChEBI" id="CHEBI:15377"/>
        <dbReference type="ChEBI" id="CHEBI:15378"/>
        <dbReference type="ChEBI" id="CHEBI:33019"/>
        <dbReference type="ChEBI" id="CHEBI:143553"/>
        <dbReference type="ChEBI" id="CHEBI:145694"/>
    </reaction>
</comment>
<dbReference type="SUPFAM" id="SSF55811">
    <property type="entry name" value="Nudix"/>
    <property type="match status" value="1"/>
</dbReference>
<dbReference type="InterPro" id="IPR036206">
    <property type="entry name" value="ThiamineP_synth_sf"/>
</dbReference>
<evidence type="ECO:0000256" key="7">
    <source>
        <dbReference type="ARBA" id="ARBA00022801"/>
    </source>
</evidence>
<sequence>MSKKVQVAIALILNQGKVLVGWRDEHLHQGGCYEFPGGKIEVDESVQQALQREVMEEVGIEIDVNRQFAHFSFAYADKTVELYFYRCIARTTILENQHWQWIGLDQVLTLPFPAANLPVLRQLHWSRELAIAINDIHLTQCKTDLCYLREDLDAVRARLHQNDSLRYIVNIEVYQQLSIEMQQQIFAIHLKSSQLHQTYNEKLLQNKNLIAACHHVQDIAQAEKLGCDAILLSPIQATLTHPDHAPIGWQKFSVLAQSTYLPVYALGGIQRQQLDDAIRYGAYGVAGIGDFWNK</sequence>
<dbReference type="GO" id="GO:0046872">
    <property type="term" value="F:metal ion binding"/>
    <property type="evidence" value="ECO:0007669"/>
    <property type="project" value="UniProtKB-KW"/>
</dbReference>
<evidence type="ECO:0000256" key="8">
    <source>
        <dbReference type="ARBA" id="ARBA00022842"/>
    </source>
</evidence>
<dbReference type="PANTHER" id="PTHR47707:SF1">
    <property type="entry name" value="NUDIX HYDROLASE FAMILY PROTEIN"/>
    <property type="match status" value="1"/>
</dbReference>
<dbReference type="GO" id="GO:0009228">
    <property type="term" value="P:thiamine biosynthetic process"/>
    <property type="evidence" value="ECO:0007669"/>
    <property type="project" value="UniProtKB-KW"/>
</dbReference>
<evidence type="ECO:0000313" key="18">
    <source>
        <dbReference type="EMBL" id="OEY97671.1"/>
    </source>
</evidence>
<evidence type="ECO:0000256" key="9">
    <source>
        <dbReference type="ARBA" id="ARBA00023204"/>
    </source>
</evidence>
<gene>
    <name evidence="18" type="ORF">BJI46_08645</name>
</gene>
<dbReference type="Gene3D" id="3.90.79.10">
    <property type="entry name" value="Nucleoside Triphosphate Pyrophosphohydrolase"/>
    <property type="match status" value="1"/>
</dbReference>
<evidence type="ECO:0000256" key="1">
    <source>
        <dbReference type="ARBA" id="ARBA00001946"/>
    </source>
</evidence>
<evidence type="ECO:0000256" key="2">
    <source>
        <dbReference type="ARBA" id="ARBA00005582"/>
    </source>
</evidence>
<dbReference type="CDD" id="cd03425">
    <property type="entry name" value="NUDIX_MutT_NudA_like"/>
    <property type="match status" value="1"/>
</dbReference>
<dbReference type="GO" id="GO:0006260">
    <property type="term" value="P:DNA replication"/>
    <property type="evidence" value="ECO:0007669"/>
    <property type="project" value="UniProtKB-KW"/>
</dbReference>
<dbReference type="SUPFAM" id="SSF51391">
    <property type="entry name" value="Thiamin phosphate synthase"/>
    <property type="match status" value="1"/>
</dbReference>
<dbReference type="EMBL" id="MKKK01000005">
    <property type="protein sequence ID" value="OEY97671.1"/>
    <property type="molecule type" value="Genomic_DNA"/>
</dbReference>
<dbReference type="OrthoDB" id="9810648at2"/>
<dbReference type="InterPro" id="IPR000086">
    <property type="entry name" value="NUDIX_hydrolase_dom"/>
</dbReference>
<dbReference type="GO" id="GO:0044715">
    <property type="term" value="F:8-oxo-dGDP phosphatase activity"/>
    <property type="evidence" value="ECO:0007669"/>
    <property type="project" value="TreeGrafter"/>
</dbReference>
<evidence type="ECO:0000256" key="12">
    <source>
        <dbReference type="ARBA" id="ARBA00038905"/>
    </source>
</evidence>
<dbReference type="GO" id="GO:0044716">
    <property type="term" value="F:8-oxo-GDP phosphatase activity"/>
    <property type="evidence" value="ECO:0007669"/>
    <property type="project" value="TreeGrafter"/>
</dbReference>
<reference evidence="18 19" key="1">
    <citation type="submission" date="2016-09" db="EMBL/GenBank/DDBJ databases">
        <authorList>
            <person name="Capua I."/>
            <person name="De Benedictis P."/>
            <person name="Joannis T."/>
            <person name="Lombin L.H."/>
            <person name="Cattoli G."/>
        </authorList>
    </citation>
    <scope>NUCLEOTIDE SEQUENCE [LARGE SCALE GENOMIC DNA]</scope>
    <source>
        <strain evidence="18 19">ANC 4671</strain>
    </source>
</reference>
<comment type="caution">
    <text evidence="18">The sequence shown here is derived from an EMBL/GenBank/DDBJ whole genome shotgun (WGS) entry which is preliminary data.</text>
</comment>
<evidence type="ECO:0000256" key="3">
    <source>
        <dbReference type="ARBA" id="ARBA00022457"/>
    </source>
</evidence>
<evidence type="ECO:0000256" key="13">
    <source>
        <dbReference type="ARBA" id="ARBA00040794"/>
    </source>
</evidence>
<comment type="similarity">
    <text evidence="2">Belongs to the Nudix hydrolase family.</text>
</comment>
<evidence type="ECO:0000256" key="16">
    <source>
        <dbReference type="ARBA" id="ARBA00042798"/>
    </source>
</evidence>
<keyword evidence="5" id="KW-0479">Metal-binding</keyword>
<dbReference type="Proteomes" id="UP000185895">
    <property type="component" value="Unassembled WGS sequence"/>
</dbReference>
<comment type="cofactor">
    <cofactor evidence="1">
        <name>Mg(2+)</name>
        <dbReference type="ChEBI" id="CHEBI:18420"/>
    </cofactor>
</comment>
<dbReference type="Pfam" id="PF14815">
    <property type="entry name" value="NUDIX_4"/>
    <property type="match status" value="1"/>
</dbReference>
<dbReference type="InterPro" id="IPR029119">
    <property type="entry name" value="MutY_C"/>
</dbReference>
<proteinExistence type="inferred from homology"/>
<dbReference type="InterPro" id="IPR013785">
    <property type="entry name" value="Aldolase_TIM"/>
</dbReference>
<dbReference type="STRING" id="1262585.BJI46_08645"/>
<dbReference type="EC" id="3.6.1.55" evidence="12"/>
<evidence type="ECO:0000313" key="19">
    <source>
        <dbReference type="Proteomes" id="UP000185895"/>
    </source>
</evidence>
<dbReference type="GO" id="GO:0006281">
    <property type="term" value="P:DNA repair"/>
    <property type="evidence" value="ECO:0007669"/>
    <property type="project" value="UniProtKB-KW"/>
</dbReference>
<evidence type="ECO:0000256" key="5">
    <source>
        <dbReference type="ARBA" id="ARBA00022723"/>
    </source>
</evidence>
<dbReference type="GO" id="GO:0035539">
    <property type="term" value="F:8-oxo-7,8-dihydrodeoxyguanosine triphosphate pyrophosphatase activity"/>
    <property type="evidence" value="ECO:0007669"/>
    <property type="project" value="UniProtKB-EC"/>
</dbReference>
<dbReference type="InterPro" id="IPR047127">
    <property type="entry name" value="MutT-like"/>
</dbReference>